<dbReference type="InterPro" id="IPR001279">
    <property type="entry name" value="Metallo-B-lactamas"/>
</dbReference>
<dbReference type="InterPro" id="IPR036866">
    <property type="entry name" value="RibonucZ/Hydroxyglut_hydro"/>
</dbReference>
<dbReference type="Gene3D" id="3.60.15.10">
    <property type="entry name" value="Ribonuclease Z/Hydroxyacylglutathione hydrolase-like"/>
    <property type="match status" value="1"/>
</dbReference>
<gene>
    <name evidence="2" type="ORF">FNH13_15100</name>
</gene>
<accession>A0A516GG03</accession>
<evidence type="ECO:0000259" key="1">
    <source>
        <dbReference type="SMART" id="SM00849"/>
    </source>
</evidence>
<evidence type="ECO:0000313" key="3">
    <source>
        <dbReference type="Proteomes" id="UP000315395"/>
    </source>
</evidence>
<dbReference type="PANTHER" id="PTHR42951">
    <property type="entry name" value="METALLO-BETA-LACTAMASE DOMAIN-CONTAINING"/>
    <property type="match status" value="1"/>
</dbReference>
<keyword evidence="3" id="KW-1185">Reference proteome</keyword>
<dbReference type="KEGG" id="orz:FNH13_15100"/>
<protein>
    <submittedName>
        <fullName evidence="2">MBL fold metallo-hydrolase</fullName>
    </submittedName>
</protein>
<reference evidence="2 3" key="1">
    <citation type="submission" date="2019-07" db="EMBL/GenBank/DDBJ databases">
        <title>complete genome sequencing of Ornithinimicrobium sp. H23M54.</title>
        <authorList>
            <person name="Bae J.-W."/>
            <person name="Lee S.-Y."/>
        </authorList>
    </citation>
    <scope>NUCLEOTIDE SEQUENCE [LARGE SCALE GENOMIC DNA]</scope>
    <source>
        <strain evidence="2 3">H23M54</strain>
    </source>
</reference>
<dbReference type="EMBL" id="CP041616">
    <property type="protein sequence ID" value="QDO90442.1"/>
    <property type="molecule type" value="Genomic_DNA"/>
</dbReference>
<dbReference type="SUPFAM" id="SSF56281">
    <property type="entry name" value="Metallo-hydrolase/oxidoreductase"/>
    <property type="match status" value="1"/>
</dbReference>
<feature type="domain" description="Metallo-beta-lactamase" evidence="1">
    <location>
        <begin position="7"/>
        <end position="179"/>
    </location>
</feature>
<sequence>MSVSFEAPFLFLLFGNERALLLDTGATQEPADFPLRDTVDALIAAWLADHPQDDYELMVAHSHSHGDHIAGDEQFTDRPHTTVVGTELEEVQAFFGFTEWPTQVVTLDLGGRVLELTGTPGHHPTSVAVFDPWTGFLLTGDTVYPGRLYAADRARFGTSVEHLVQFAEARPVSHVMGAHIEMSRTPRRDYPMGATYQPDEPPLQMSMDQLRAVRDAARSAAKPGLHVHDDFIIASGMGPRTVVPLLLRAYAQRARALLPHRI</sequence>
<dbReference type="SMART" id="SM00849">
    <property type="entry name" value="Lactamase_B"/>
    <property type="match status" value="1"/>
</dbReference>
<dbReference type="AlphaFoldDB" id="A0A516GG03"/>
<name>A0A516GG03_9MICO</name>
<proteinExistence type="predicted"/>
<dbReference type="InterPro" id="IPR050855">
    <property type="entry name" value="NDM-1-like"/>
</dbReference>
<dbReference type="Pfam" id="PF00753">
    <property type="entry name" value="Lactamase_B"/>
    <property type="match status" value="1"/>
</dbReference>
<dbReference type="PANTHER" id="PTHR42951:SF4">
    <property type="entry name" value="ACYL-COENZYME A THIOESTERASE MBLAC2"/>
    <property type="match status" value="1"/>
</dbReference>
<dbReference type="OrthoDB" id="7253658at2"/>
<dbReference type="Proteomes" id="UP000315395">
    <property type="component" value="Chromosome"/>
</dbReference>
<dbReference type="GO" id="GO:0016787">
    <property type="term" value="F:hydrolase activity"/>
    <property type="evidence" value="ECO:0007669"/>
    <property type="project" value="UniProtKB-KW"/>
</dbReference>
<evidence type="ECO:0000313" key="2">
    <source>
        <dbReference type="EMBL" id="QDO90442.1"/>
    </source>
</evidence>
<keyword evidence="2" id="KW-0378">Hydrolase</keyword>
<organism evidence="2 3">
    <name type="scientific">Ornithinimicrobium ciconiae</name>
    <dbReference type="NCBI Taxonomy" id="2594265"/>
    <lineage>
        <taxon>Bacteria</taxon>
        <taxon>Bacillati</taxon>
        <taxon>Actinomycetota</taxon>
        <taxon>Actinomycetes</taxon>
        <taxon>Micrococcales</taxon>
        <taxon>Ornithinimicrobiaceae</taxon>
        <taxon>Ornithinimicrobium</taxon>
    </lineage>
</organism>